<organism evidence="2 3">
    <name type="scientific">Trichomonas vaginalis (strain ATCC PRA-98 / G3)</name>
    <dbReference type="NCBI Taxonomy" id="412133"/>
    <lineage>
        <taxon>Eukaryota</taxon>
        <taxon>Metamonada</taxon>
        <taxon>Parabasalia</taxon>
        <taxon>Trichomonadida</taxon>
        <taxon>Trichomonadidae</taxon>
        <taxon>Trichomonas</taxon>
    </lineage>
</organism>
<dbReference type="VEuPathDB" id="TrichDB:TVAG_174120"/>
<protein>
    <submittedName>
        <fullName evidence="2">Uncharacterized protein</fullName>
    </submittedName>
</protein>
<name>A2EWV5_TRIV3</name>
<sequence length="600" mass="68303">MSEATGMIALQLESADTLSVKINAITFGLIAKLLLSKNVVEIISGILENLLIGLIQPDEAIKSIGEILKNYHAVNQIWRALTDRKSIRMSRLYNDLEQIIRRLLENGVPEYYIISFLSTIINATQHNVRRVDLISLILSYKFLRKYQNISITYLLVNGLRIASRIHPNPMFDKVHPVFNVRNLIVDPEVTPLPPPSIRYRPKEKTDLSTSQNDSEEEEEEIIGHSYVPTEFFISPLPSTFILNTYAKSTRVGSEGGDTGKMSEFERFYSYIKCYASSMFELFVTADISYYANSHIKTNSRILQYNAINDLYAIEAPSILKYVRQSGDSKFVKIRCAENILRYAIYRYRVQEKVKAFSDVYPVLDELPSINFSQKSEPTIIDFNISRSNICFLLGEISVSHLRVLNKFINTVLPIFTLSKSEIGTFIVNEYLANALYYFARSSDELDELLATPKGVEPSLQAIVDAAVFEVESKCSNVVKSEVATFLDSFFGKFIRNGDDFYTMVDEAIAKFGSKTDNFFRLVCDIEKLTAIVEKFFNDKNSQTFIKVAKMYSKASGINAREMVNSRIPLMTKYLTRASIINRLLRIDINGSENKAKIFFA</sequence>
<evidence type="ECO:0000256" key="1">
    <source>
        <dbReference type="SAM" id="MobiDB-lite"/>
    </source>
</evidence>
<dbReference type="AlphaFoldDB" id="A2EWV5"/>
<dbReference type="Proteomes" id="UP000001542">
    <property type="component" value="Unassembled WGS sequence"/>
</dbReference>
<proteinExistence type="predicted"/>
<keyword evidence="3" id="KW-1185">Reference proteome</keyword>
<dbReference type="EMBL" id="DS113522">
    <property type="protein sequence ID" value="EAY02870.1"/>
    <property type="molecule type" value="Genomic_DNA"/>
</dbReference>
<dbReference type="RefSeq" id="XP_001315093.1">
    <property type="nucleotide sequence ID" value="XM_001315058.1"/>
</dbReference>
<evidence type="ECO:0000313" key="3">
    <source>
        <dbReference type="Proteomes" id="UP000001542"/>
    </source>
</evidence>
<feature type="region of interest" description="Disordered" evidence="1">
    <location>
        <begin position="194"/>
        <end position="220"/>
    </location>
</feature>
<evidence type="ECO:0000313" key="2">
    <source>
        <dbReference type="EMBL" id="EAY02870.1"/>
    </source>
</evidence>
<reference evidence="2" key="1">
    <citation type="submission" date="2006-10" db="EMBL/GenBank/DDBJ databases">
        <authorList>
            <person name="Amadeo P."/>
            <person name="Zhao Q."/>
            <person name="Wortman J."/>
            <person name="Fraser-Liggett C."/>
            <person name="Carlton J."/>
        </authorList>
    </citation>
    <scope>NUCLEOTIDE SEQUENCE</scope>
    <source>
        <strain evidence="2">G3</strain>
    </source>
</reference>
<accession>A2EWV5</accession>
<dbReference type="VEuPathDB" id="TrichDB:TVAGG3_0813570"/>
<reference evidence="2" key="2">
    <citation type="journal article" date="2007" name="Science">
        <title>Draft genome sequence of the sexually transmitted pathogen Trichomonas vaginalis.</title>
        <authorList>
            <person name="Carlton J.M."/>
            <person name="Hirt R.P."/>
            <person name="Silva J.C."/>
            <person name="Delcher A.L."/>
            <person name="Schatz M."/>
            <person name="Zhao Q."/>
            <person name="Wortman J.R."/>
            <person name="Bidwell S.L."/>
            <person name="Alsmark U.C.M."/>
            <person name="Besteiro S."/>
            <person name="Sicheritz-Ponten T."/>
            <person name="Noel C.J."/>
            <person name="Dacks J.B."/>
            <person name="Foster P.G."/>
            <person name="Simillion C."/>
            <person name="Van de Peer Y."/>
            <person name="Miranda-Saavedra D."/>
            <person name="Barton G.J."/>
            <person name="Westrop G.D."/>
            <person name="Mueller S."/>
            <person name="Dessi D."/>
            <person name="Fiori P.L."/>
            <person name="Ren Q."/>
            <person name="Paulsen I."/>
            <person name="Zhang H."/>
            <person name="Bastida-Corcuera F.D."/>
            <person name="Simoes-Barbosa A."/>
            <person name="Brown M.T."/>
            <person name="Hayes R.D."/>
            <person name="Mukherjee M."/>
            <person name="Okumura C.Y."/>
            <person name="Schneider R."/>
            <person name="Smith A.J."/>
            <person name="Vanacova S."/>
            <person name="Villalvazo M."/>
            <person name="Haas B.J."/>
            <person name="Pertea M."/>
            <person name="Feldblyum T.V."/>
            <person name="Utterback T.R."/>
            <person name="Shu C.L."/>
            <person name="Osoegawa K."/>
            <person name="de Jong P.J."/>
            <person name="Hrdy I."/>
            <person name="Horvathova L."/>
            <person name="Zubacova Z."/>
            <person name="Dolezal P."/>
            <person name="Malik S.B."/>
            <person name="Logsdon J.M. Jr."/>
            <person name="Henze K."/>
            <person name="Gupta A."/>
            <person name="Wang C.C."/>
            <person name="Dunne R.L."/>
            <person name="Upcroft J.A."/>
            <person name="Upcroft P."/>
            <person name="White O."/>
            <person name="Salzberg S.L."/>
            <person name="Tang P."/>
            <person name="Chiu C.-H."/>
            <person name="Lee Y.-S."/>
            <person name="Embley T.M."/>
            <person name="Coombs G.H."/>
            <person name="Mottram J.C."/>
            <person name="Tachezy J."/>
            <person name="Fraser-Liggett C.M."/>
            <person name="Johnson P.J."/>
        </authorList>
    </citation>
    <scope>NUCLEOTIDE SEQUENCE [LARGE SCALE GENOMIC DNA]</scope>
    <source>
        <strain evidence="2">G3</strain>
    </source>
</reference>
<gene>
    <name evidence="2" type="ORF">TVAG_174120</name>
</gene>
<dbReference type="InParanoid" id="A2EWV5"/>
<dbReference type="KEGG" id="tva:4760710"/>